<dbReference type="Proteomes" id="UP000829494">
    <property type="component" value="Chromosome"/>
</dbReference>
<gene>
    <name evidence="1" type="ORF">SRIMR7_16280</name>
</gene>
<evidence type="ECO:0000313" key="1">
    <source>
        <dbReference type="EMBL" id="UNZ03719.1"/>
    </source>
</evidence>
<proteinExistence type="predicted"/>
<accession>A0ABY3Z0Z0</accession>
<evidence type="ECO:0000313" key="2">
    <source>
        <dbReference type="Proteomes" id="UP000829494"/>
    </source>
</evidence>
<sequence>MPPPGVGHDPLGWCCAGRGDRSMVEVAGAASLSAGRPVERLAERLRKIVMGRAPTSGER</sequence>
<dbReference type="EMBL" id="CP094298">
    <property type="protein sequence ID" value="UNZ03719.1"/>
    <property type="molecule type" value="Genomic_DNA"/>
</dbReference>
<reference evidence="1 2" key="1">
    <citation type="submission" date="2022-03" db="EMBL/GenBank/DDBJ databases">
        <title>Complete genome of Streptomyces rimosus ssp. rimosus R7 (=ATCC 10970).</title>
        <authorList>
            <person name="Beganovic S."/>
            <person name="Ruckert C."/>
            <person name="Busche T."/>
            <person name="Kalinowski J."/>
            <person name="Wittmann C."/>
        </authorList>
    </citation>
    <scope>NUCLEOTIDE SEQUENCE [LARGE SCALE GENOMIC DNA]</scope>
    <source>
        <strain evidence="1 2">R7</strain>
    </source>
</reference>
<protein>
    <submittedName>
        <fullName evidence="1">Uncharacterized protein</fullName>
    </submittedName>
</protein>
<organism evidence="1 2">
    <name type="scientific">Streptomyces rimosus subsp. rimosus</name>
    <dbReference type="NCBI Taxonomy" id="132474"/>
    <lineage>
        <taxon>Bacteria</taxon>
        <taxon>Bacillati</taxon>
        <taxon>Actinomycetota</taxon>
        <taxon>Actinomycetes</taxon>
        <taxon>Kitasatosporales</taxon>
        <taxon>Streptomycetaceae</taxon>
        <taxon>Streptomyces</taxon>
    </lineage>
</organism>
<name>A0ABY3Z0Z0_STRRM</name>
<keyword evidence="2" id="KW-1185">Reference proteome</keyword>